<dbReference type="RefSeq" id="XP_006681114.1">
    <property type="nucleotide sequence ID" value="XM_006681051.1"/>
</dbReference>
<feature type="chain" id="PRO_5003312764" evidence="2">
    <location>
        <begin position="21"/>
        <end position="488"/>
    </location>
</feature>
<protein>
    <submittedName>
        <fullName evidence="3">Uncharacterized protein</fullName>
    </submittedName>
</protein>
<evidence type="ECO:0000256" key="2">
    <source>
        <dbReference type="SAM" id="SignalP"/>
    </source>
</evidence>
<proteinExistence type="predicted"/>
<feature type="signal peptide" evidence="2">
    <location>
        <begin position="1"/>
        <end position="20"/>
    </location>
</feature>
<name>F4P8U0_BATDJ</name>
<reference evidence="3 4" key="1">
    <citation type="submission" date="2009-12" db="EMBL/GenBank/DDBJ databases">
        <title>The draft genome of Batrachochytrium dendrobatidis.</title>
        <authorList>
            <consortium name="US DOE Joint Genome Institute (JGI-PGF)"/>
            <person name="Kuo A."/>
            <person name="Salamov A."/>
            <person name="Schmutz J."/>
            <person name="Lucas S."/>
            <person name="Pitluck S."/>
            <person name="Rosenblum E."/>
            <person name="Stajich J."/>
            <person name="Eisen M."/>
            <person name="Grigoriev I.V."/>
        </authorList>
    </citation>
    <scope>NUCLEOTIDE SEQUENCE [LARGE SCALE GENOMIC DNA]</scope>
    <source>
        <strain evidence="4">JAM81 / FGSC 10211</strain>
    </source>
</reference>
<dbReference type="PROSITE" id="PS51257">
    <property type="entry name" value="PROKAR_LIPOPROTEIN"/>
    <property type="match status" value="1"/>
</dbReference>
<feature type="compositionally biased region" description="Polar residues" evidence="1">
    <location>
        <begin position="236"/>
        <end position="247"/>
    </location>
</feature>
<feature type="region of interest" description="Disordered" evidence="1">
    <location>
        <begin position="426"/>
        <end position="488"/>
    </location>
</feature>
<accession>F4P8U0</accession>
<evidence type="ECO:0000256" key="1">
    <source>
        <dbReference type="SAM" id="MobiDB-lite"/>
    </source>
</evidence>
<dbReference type="Proteomes" id="UP000007241">
    <property type="component" value="Unassembled WGS sequence"/>
</dbReference>
<evidence type="ECO:0000313" key="4">
    <source>
        <dbReference type="Proteomes" id="UP000007241"/>
    </source>
</evidence>
<feature type="compositionally biased region" description="Low complexity" evidence="1">
    <location>
        <begin position="426"/>
        <end position="443"/>
    </location>
</feature>
<keyword evidence="4" id="KW-1185">Reference proteome</keyword>
<gene>
    <name evidence="3" type="ORF">BATDEDRAFT_27000</name>
</gene>
<dbReference type="AlphaFoldDB" id="F4P8U0"/>
<evidence type="ECO:0000313" key="3">
    <source>
        <dbReference type="EMBL" id="EGF78378.1"/>
    </source>
</evidence>
<feature type="compositionally biased region" description="Polar residues" evidence="1">
    <location>
        <begin position="444"/>
        <end position="463"/>
    </location>
</feature>
<feature type="region of interest" description="Disordered" evidence="1">
    <location>
        <begin position="216"/>
        <end position="247"/>
    </location>
</feature>
<dbReference type="GeneID" id="18239197"/>
<sequence length="488" mass="55035">MKFIVAVLSSILLGCSVTIATPVLPTATTSAKPSTLTAYYQPDMYVKIRSAGHEYKYNLKKIPSEEKRLIRNYLTEMTNHDPSIFTECKSAKDAVTAQKQLMVDLNTGYERFKHKHEQDPQNSNHILQLKSFKLEIRIQSSKLAELQNSMQSLEFKRDSSLSKLQHQRDRILLLLFKKFTDALSITLYALIESGYAHTILDRQSYEAILNRSVESGGASSSRTQSSSQQAIQSMSPPHTSAKPSTSAASYQPDIYANVYSVGHEYKFVLSGIPSEEKRLIINYFSGMDHHSTKILPECKSAKDAVTAQKQLIVELNTRCQQSRHKHEQNPYDFKHIHQLENLELEIQIQSSKLVELQNSMQSLEFKRDDSSSKLKHQKERVLLLLFTKFINALVITLHVLTESGYAHTILDRESYEAILNRSVESGGASSSRTQSSSQQAIQSVLPSHTSAVDSSEQYGASSENPDDLPPSYDEVMRNPQKFPGPKRS</sequence>
<feature type="compositionally biased region" description="Low complexity" evidence="1">
    <location>
        <begin position="216"/>
        <end position="235"/>
    </location>
</feature>
<keyword evidence="2" id="KW-0732">Signal</keyword>
<dbReference type="EMBL" id="GL882889">
    <property type="protein sequence ID" value="EGF78378.1"/>
    <property type="molecule type" value="Genomic_DNA"/>
</dbReference>
<dbReference type="HOGENOM" id="CLU_558939_0_0_1"/>
<dbReference type="InParanoid" id="F4P8U0"/>
<organism evidence="3 4">
    <name type="scientific">Batrachochytrium dendrobatidis (strain JAM81 / FGSC 10211)</name>
    <name type="common">Frog chytrid fungus</name>
    <dbReference type="NCBI Taxonomy" id="684364"/>
    <lineage>
        <taxon>Eukaryota</taxon>
        <taxon>Fungi</taxon>
        <taxon>Fungi incertae sedis</taxon>
        <taxon>Chytridiomycota</taxon>
        <taxon>Chytridiomycota incertae sedis</taxon>
        <taxon>Chytridiomycetes</taxon>
        <taxon>Rhizophydiales</taxon>
        <taxon>Rhizophydiales incertae sedis</taxon>
        <taxon>Batrachochytrium</taxon>
    </lineage>
</organism>